<gene>
    <name evidence="2" type="ORF">VHEMI04444</name>
</gene>
<evidence type="ECO:0000313" key="2">
    <source>
        <dbReference type="EMBL" id="CEJ87531.1"/>
    </source>
</evidence>
<dbReference type="InterPro" id="IPR000210">
    <property type="entry name" value="BTB/POZ_dom"/>
</dbReference>
<dbReference type="Pfam" id="PF00651">
    <property type="entry name" value="BTB"/>
    <property type="match status" value="1"/>
</dbReference>
<dbReference type="CDD" id="cd18186">
    <property type="entry name" value="BTB_POZ_ZBTB_KLHL-like"/>
    <property type="match status" value="1"/>
</dbReference>
<evidence type="ECO:0000259" key="1">
    <source>
        <dbReference type="PROSITE" id="PS50097"/>
    </source>
</evidence>
<dbReference type="SUPFAM" id="SSF54695">
    <property type="entry name" value="POZ domain"/>
    <property type="match status" value="1"/>
</dbReference>
<reference evidence="2 3" key="1">
    <citation type="journal article" date="2015" name="Genome Announc.">
        <title>Draft Genome Sequence and Gene Annotation of the Entomopathogenic Fungus Verticillium hemipterigenum.</title>
        <authorList>
            <person name="Horn F."/>
            <person name="Habel A."/>
            <person name="Scharf D.H."/>
            <person name="Dworschak J."/>
            <person name="Brakhage A.A."/>
            <person name="Guthke R."/>
            <person name="Hertweck C."/>
            <person name="Linde J."/>
        </authorList>
    </citation>
    <scope>NUCLEOTIDE SEQUENCE [LARGE SCALE GENOMIC DNA]</scope>
</reference>
<proteinExistence type="predicted"/>
<dbReference type="InterPro" id="IPR011333">
    <property type="entry name" value="SKP1/BTB/POZ_sf"/>
</dbReference>
<dbReference type="AlphaFoldDB" id="A0A0A1TDT8"/>
<feature type="domain" description="BTB" evidence="1">
    <location>
        <begin position="40"/>
        <end position="106"/>
    </location>
</feature>
<accession>A0A0A1TDT8</accession>
<keyword evidence="3" id="KW-1185">Reference proteome</keyword>
<sequence>MKQPPKKRTKTSHNTAVEEKSKSLLLSDYRTSWFIKSNMQTIEIAVDNETFLVHKGVMVQNSEYFATSMKQCFTESDGKFTFTDINAKYFALFVGVLYSYSSLVPHAPPPPAQNPEAMTAKTVLRDYIEVYKLCDRFLCAEIAVYIRGCIYTAIGNGHRALFRS</sequence>
<dbReference type="PROSITE" id="PS50097">
    <property type="entry name" value="BTB"/>
    <property type="match status" value="1"/>
</dbReference>
<organism evidence="2 3">
    <name type="scientific">[Torrubiella] hemipterigena</name>
    <dbReference type="NCBI Taxonomy" id="1531966"/>
    <lineage>
        <taxon>Eukaryota</taxon>
        <taxon>Fungi</taxon>
        <taxon>Dikarya</taxon>
        <taxon>Ascomycota</taxon>
        <taxon>Pezizomycotina</taxon>
        <taxon>Sordariomycetes</taxon>
        <taxon>Hypocreomycetidae</taxon>
        <taxon>Hypocreales</taxon>
        <taxon>Clavicipitaceae</taxon>
        <taxon>Clavicipitaceae incertae sedis</taxon>
        <taxon>'Torrubiella' clade</taxon>
    </lineage>
</organism>
<dbReference type="Proteomes" id="UP000039046">
    <property type="component" value="Unassembled WGS sequence"/>
</dbReference>
<dbReference type="EMBL" id="CDHN01000002">
    <property type="protein sequence ID" value="CEJ87531.1"/>
    <property type="molecule type" value="Genomic_DNA"/>
</dbReference>
<protein>
    <recommendedName>
        <fullName evidence="1">BTB domain-containing protein</fullName>
    </recommendedName>
</protein>
<dbReference type="OrthoDB" id="2100128at2759"/>
<dbReference type="Gene3D" id="3.30.710.10">
    <property type="entry name" value="Potassium Channel Kv1.1, Chain A"/>
    <property type="match status" value="1"/>
</dbReference>
<evidence type="ECO:0000313" key="3">
    <source>
        <dbReference type="Proteomes" id="UP000039046"/>
    </source>
</evidence>
<name>A0A0A1TDT8_9HYPO</name>
<dbReference type="HOGENOM" id="CLU_1620234_0_0_1"/>
<dbReference type="SMART" id="SM00225">
    <property type="entry name" value="BTB"/>
    <property type="match status" value="1"/>
</dbReference>